<dbReference type="EMBL" id="FNPI01000001">
    <property type="protein sequence ID" value="SDX98864.1"/>
    <property type="molecule type" value="Genomic_DNA"/>
</dbReference>
<reference evidence="4" key="1">
    <citation type="submission" date="2016-10" db="EMBL/GenBank/DDBJ databases">
        <authorList>
            <person name="Varghese N."/>
            <person name="Submissions S."/>
        </authorList>
    </citation>
    <scope>NUCLEOTIDE SEQUENCE [LARGE SCALE GENOMIC DNA]</scope>
    <source>
        <strain evidence="4">SP</strain>
    </source>
</reference>
<dbReference type="PROSITE" id="PS50966">
    <property type="entry name" value="ZF_SWIM"/>
    <property type="match status" value="1"/>
</dbReference>
<keyword evidence="1" id="KW-0863">Zinc-finger</keyword>
<dbReference type="Pfam" id="PF04434">
    <property type="entry name" value="SWIM"/>
    <property type="match status" value="1"/>
</dbReference>
<keyword evidence="4" id="KW-1185">Reference proteome</keyword>
<accession>A0A1H3G8P3</accession>
<sequence length="101" mass="11234">MSCNCPYAAEGSYCKHMAAVLFCMEDEEVEDNIDKNEAEVVTNVPSEKESGAEESVVMLVNAAEEALVRNFLAGILENDEKLLNRFKSALCREISPVDMKR</sequence>
<organism evidence="3 4">
    <name type="scientific">Evansella caseinilytica</name>
    <dbReference type="NCBI Taxonomy" id="1503961"/>
    <lineage>
        <taxon>Bacteria</taxon>
        <taxon>Bacillati</taxon>
        <taxon>Bacillota</taxon>
        <taxon>Bacilli</taxon>
        <taxon>Bacillales</taxon>
        <taxon>Bacillaceae</taxon>
        <taxon>Evansella</taxon>
    </lineage>
</organism>
<dbReference type="AlphaFoldDB" id="A0A1H3G8P3"/>
<dbReference type="Proteomes" id="UP000198935">
    <property type="component" value="Unassembled WGS sequence"/>
</dbReference>
<feature type="domain" description="SWIM-type" evidence="2">
    <location>
        <begin position="1"/>
        <end position="25"/>
    </location>
</feature>
<keyword evidence="1" id="KW-0479">Metal-binding</keyword>
<evidence type="ECO:0000313" key="4">
    <source>
        <dbReference type="Proteomes" id="UP000198935"/>
    </source>
</evidence>
<evidence type="ECO:0000313" key="3">
    <source>
        <dbReference type="EMBL" id="SDX98864.1"/>
    </source>
</evidence>
<evidence type="ECO:0000259" key="2">
    <source>
        <dbReference type="PROSITE" id="PS50966"/>
    </source>
</evidence>
<dbReference type="OrthoDB" id="26424at2"/>
<name>A0A1H3G8P3_9BACI</name>
<keyword evidence="1" id="KW-0862">Zinc</keyword>
<evidence type="ECO:0000256" key="1">
    <source>
        <dbReference type="PROSITE-ProRule" id="PRU00325"/>
    </source>
</evidence>
<dbReference type="InterPro" id="IPR007527">
    <property type="entry name" value="Znf_SWIM"/>
</dbReference>
<dbReference type="STRING" id="1503961.SAMN05421736_10185"/>
<gene>
    <name evidence="3" type="ORF">SAMN05421736_10185</name>
</gene>
<proteinExistence type="predicted"/>
<protein>
    <recommendedName>
        <fullName evidence="2">SWIM-type domain-containing protein</fullName>
    </recommendedName>
</protein>
<dbReference type="GO" id="GO:0008270">
    <property type="term" value="F:zinc ion binding"/>
    <property type="evidence" value="ECO:0007669"/>
    <property type="project" value="UniProtKB-KW"/>
</dbReference>